<dbReference type="AlphaFoldDB" id="A0A2N5ZGF6"/>
<sequence>MTGIEIFILVGILLLAFGIFFTALKFFIFIAGIMMIALGIFQFDYKMILIGLLIYYVFTTRK</sequence>
<protein>
    <submittedName>
        <fullName evidence="2">Uncharacterized protein</fullName>
    </submittedName>
</protein>
<evidence type="ECO:0000256" key="1">
    <source>
        <dbReference type="SAM" id="Phobius"/>
    </source>
</evidence>
<proteinExistence type="predicted"/>
<evidence type="ECO:0000313" key="2">
    <source>
        <dbReference type="EMBL" id="PLX17704.1"/>
    </source>
</evidence>
<organism evidence="2 3">
    <name type="scientific">Muiribacterium halophilum</name>
    <dbReference type="NCBI Taxonomy" id="2053465"/>
    <lineage>
        <taxon>Bacteria</taxon>
        <taxon>Candidatus Muiribacteriota</taxon>
        <taxon>Candidatus Muiribacteriia</taxon>
        <taxon>Candidatus Muiribacteriales</taxon>
        <taxon>Candidatus Muiribacteriaceae</taxon>
        <taxon>Candidatus Muiribacterium</taxon>
    </lineage>
</organism>
<dbReference type="Proteomes" id="UP000234857">
    <property type="component" value="Unassembled WGS sequence"/>
</dbReference>
<reference evidence="2 3" key="1">
    <citation type="submission" date="2017-11" db="EMBL/GenBank/DDBJ databases">
        <title>Genome-resolved metagenomics identifies genetic mobility, metabolic interactions, and unexpected diversity in perchlorate-reducing communities.</title>
        <authorList>
            <person name="Barnum T.P."/>
            <person name="Figueroa I.A."/>
            <person name="Carlstrom C.I."/>
            <person name="Lucas L.N."/>
            <person name="Engelbrektson A.L."/>
            <person name="Coates J.D."/>
        </authorList>
    </citation>
    <scope>NUCLEOTIDE SEQUENCE [LARGE SCALE GENOMIC DNA]</scope>
    <source>
        <strain evidence="2">BM706</strain>
    </source>
</reference>
<feature type="transmembrane region" description="Helical" evidence="1">
    <location>
        <begin position="6"/>
        <end position="28"/>
    </location>
</feature>
<accession>A0A2N5ZGF6</accession>
<gene>
    <name evidence="2" type="ORF">C0601_06645</name>
</gene>
<name>A0A2N5ZGF6_MUIH1</name>
<comment type="caution">
    <text evidence="2">The sequence shown here is derived from an EMBL/GenBank/DDBJ whole genome shotgun (WGS) entry which is preliminary data.</text>
</comment>
<dbReference type="EMBL" id="PKTG01000083">
    <property type="protein sequence ID" value="PLX17704.1"/>
    <property type="molecule type" value="Genomic_DNA"/>
</dbReference>
<keyword evidence="1" id="KW-0472">Membrane</keyword>
<keyword evidence="1" id="KW-1133">Transmembrane helix</keyword>
<keyword evidence="1" id="KW-0812">Transmembrane</keyword>
<evidence type="ECO:0000313" key="3">
    <source>
        <dbReference type="Proteomes" id="UP000234857"/>
    </source>
</evidence>
<feature type="transmembrane region" description="Helical" evidence="1">
    <location>
        <begin position="35"/>
        <end position="58"/>
    </location>
</feature>